<protein>
    <submittedName>
        <fullName evidence="3">Uncharacterized protein</fullName>
    </submittedName>
</protein>
<keyword evidence="2" id="KW-0472">Membrane</keyword>
<feature type="compositionally biased region" description="Basic and acidic residues" evidence="1">
    <location>
        <begin position="153"/>
        <end position="164"/>
    </location>
</feature>
<feature type="region of interest" description="Disordered" evidence="1">
    <location>
        <begin position="139"/>
        <end position="165"/>
    </location>
</feature>
<dbReference type="AlphaFoldDB" id="A0A7I9V947"/>
<proteinExistence type="predicted"/>
<keyword evidence="2" id="KW-1133">Transmembrane helix</keyword>
<reference evidence="4" key="1">
    <citation type="submission" date="2019-06" db="EMBL/GenBank/DDBJ databases">
        <title>Gordonia isolated from sludge of a wastewater treatment plant.</title>
        <authorList>
            <person name="Tamura T."/>
            <person name="Aoyama K."/>
            <person name="Kang Y."/>
            <person name="Saito S."/>
            <person name="Akiyama N."/>
            <person name="Yazawa K."/>
            <person name="Gonoi T."/>
            <person name="Mikami Y."/>
        </authorList>
    </citation>
    <scope>NUCLEOTIDE SEQUENCE [LARGE SCALE GENOMIC DNA]</scope>
    <source>
        <strain evidence="4">NBRC 107696</strain>
    </source>
</reference>
<dbReference type="RefSeq" id="WP_161895380.1">
    <property type="nucleotide sequence ID" value="NZ_BJOV01000003.1"/>
</dbReference>
<name>A0A7I9V947_9ACTN</name>
<keyword evidence="4" id="KW-1185">Reference proteome</keyword>
<keyword evidence="2" id="KW-0812">Transmembrane</keyword>
<dbReference type="EMBL" id="BJOV01000003">
    <property type="protein sequence ID" value="GEE01610.1"/>
    <property type="molecule type" value="Genomic_DNA"/>
</dbReference>
<accession>A0A7I9V947</accession>
<sequence length="411" mass="44910">MKRHLFDTDFRGHCTMPPVSMESLGLPDASLVAAELTLLDTSDTVLADQTRGVVTLHIAIDSADPGDVALAVKILSKDRGDSATSPRGARLREWLRHAPPPLGDPDALGDHWLQTPRDSAEPGSPYMSRLSVYPIALAERPSTGDSGTTTVRDGAHGVSDDGQHRSLQLLSTLPTGQRVDSTRHRSDESIRRDADGVIHLSRDWSALVKLSGTSFVLHSETSSPFRPLAPIYMRTLYSDALVIGRLQSAALSALEDAVQHARQATIGERSGTELLRRVNAIDEAWVVLQSRYWIRVGDAVGQSMKFTSAYRDAMQLTTHASELSDGLAHFTRIAERRVNVASAESERRTTSALNAIAYVGLPVSISFAASEFTPGDPSWIRFAAILGITFVLTATIWWGFRSYTSEPRREE</sequence>
<evidence type="ECO:0000256" key="1">
    <source>
        <dbReference type="SAM" id="MobiDB-lite"/>
    </source>
</evidence>
<feature type="transmembrane region" description="Helical" evidence="2">
    <location>
        <begin position="379"/>
        <end position="400"/>
    </location>
</feature>
<feature type="region of interest" description="Disordered" evidence="1">
    <location>
        <begin position="97"/>
        <end position="126"/>
    </location>
</feature>
<evidence type="ECO:0000313" key="4">
    <source>
        <dbReference type="Proteomes" id="UP000444960"/>
    </source>
</evidence>
<comment type="caution">
    <text evidence="3">The sequence shown here is derived from an EMBL/GenBank/DDBJ whole genome shotgun (WGS) entry which is preliminary data.</text>
</comment>
<dbReference type="Proteomes" id="UP000444960">
    <property type="component" value="Unassembled WGS sequence"/>
</dbReference>
<organism evidence="3 4">
    <name type="scientific">Gordonia spumicola</name>
    <dbReference type="NCBI Taxonomy" id="589161"/>
    <lineage>
        <taxon>Bacteria</taxon>
        <taxon>Bacillati</taxon>
        <taxon>Actinomycetota</taxon>
        <taxon>Actinomycetes</taxon>
        <taxon>Mycobacteriales</taxon>
        <taxon>Gordoniaceae</taxon>
        <taxon>Gordonia</taxon>
    </lineage>
</organism>
<evidence type="ECO:0000313" key="3">
    <source>
        <dbReference type="EMBL" id="GEE01610.1"/>
    </source>
</evidence>
<evidence type="ECO:0000256" key="2">
    <source>
        <dbReference type="SAM" id="Phobius"/>
    </source>
</evidence>
<dbReference type="OrthoDB" id="3217793at2"/>
<gene>
    <name evidence="3" type="ORF">nbrc107696_20560</name>
</gene>